<keyword evidence="1" id="KW-1133">Transmembrane helix</keyword>
<dbReference type="AlphaFoldDB" id="A0A0V1MDR8"/>
<evidence type="ECO:0000313" key="3">
    <source>
        <dbReference type="EMBL" id="KRZ69729.1"/>
    </source>
</evidence>
<protein>
    <submittedName>
        <fullName evidence="2">Uncharacterized protein</fullName>
    </submittedName>
</protein>
<feature type="transmembrane region" description="Helical" evidence="1">
    <location>
        <begin position="20"/>
        <end position="44"/>
    </location>
</feature>
<sequence length="94" mass="11087">MPLQLLHIWKLFSELPDTDFLKTFLTLCLQQFPSSLTILILVWYRTILDRYFDGIFGSTTHAELQQNANTIRETLIYNHINIWNLCTCAHFTLP</sequence>
<name>A0A0V1MDR8_9BILA</name>
<accession>A0A0V1MDR8</accession>
<comment type="caution">
    <text evidence="2">The sequence shown here is derived from an EMBL/GenBank/DDBJ whole genome shotgun (WGS) entry which is preliminary data.</text>
</comment>
<dbReference type="EMBL" id="JYDO01000130">
    <property type="protein sequence ID" value="KRZ69729.1"/>
    <property type="molecule type" value="Genomic_DNA"/>
</dbReference>
<evidence type="ECO:0000313" key="4">
    <source>
        <dbReference type="Proteomes" id="UP000054843"/>
    </source>
</evidence>
<evidence type="ECO:0000256" key="1">
    <source>
        <dbReference type="SAM" id="Phobius"/>
    </source>
</evidence>
<dbReference type="Proteomes" id="UP000054843">
    <property type="component" value="Unassembled WGS sequence"/>
</dbReference>
<keyword evidence="1" id="KW-0472">Membrane</keyword>
<gene>
    <name evidence="3" type="ORF">T10_12527</name>
    <name evidence="2" type="ORF">T10_4940</name>
</gene>
<keyword evidence="4" id="KW-1185">Reference proteome</keyword>
<proteinExistence type="predicted"/>
<evidence type="ECO:0000313" key="2">
    <source>
        <dbReference type="EMBL" id="KRZ69696.1"/>
    </source>
</evidence>
<organism evidence="2 4">
    <name type="scientific">Trichinella papuae</name>
    <dbReference type="NCBI Taxonomy" id="268474"/>
    <lineage>
        <taxon>Eukaryota</taxon>
        <taxon>Metazoa</taxon>
        <taxon>Ecdysozoa</taxon>
        <taxon>Nematoda</taxon>
        <taxon>Enoplea</taxon>
        <taxon>Dorylaimia</taxon>
        <taxon>Trichinellida</taxon>
        <taxon>Trichinellidae</taxon>
        <taxon>Trichinella</taxon>
    </lineage>
</organism>
<dbReference type="EMBL" id="JYDO01000130">
    <property type="protein sequence ID" value="KRZ69696.1"/>
    <property type="molecule type" value="Genomic_DNA"/>
</dbReference>
<reference evidence="2 4" key="1">
    <citation type="submission" date="2015-01" db="EMBL/GenBank/DDBJ databases">
        <title>Evolution of Trichinella species and genotypes.</title>
        <authorList>
            <person name="Korhonen P.K."/>
            <person name="Edoardo P."/>
            <person name="Giuseppe L.R."/>
            <person name="Gasser R.B."/>
        </authorList>
    </citation>
    <scope>NUCLEOTIDE SEQUENCE [LARGE SCALE GENOMIC DNA]</scope>
    <source>
        <strain evidence="2">ISS1980</strain>
    </source>
</reference>
<keyword evidence="1" id="KW-0812">Transmembrane</keyword>